<dbReference type="EMBL" id="PYDT01000009">
    <property type="protein sequence ID" value="THU48822.1"/>
    <property type="molecule type" value="Genomic_DNA"/>
</dbReference>
<dbReference type="Proteomes" id="UP000317650">
    <property type="component" value="Chromosome 6"/>
</dbReference>
<reference evidence="1 2" key="1">
    <citation type="journal article" date="2019" name="Nat. Plants">
        <title>Genome sequencing of Musa balbisiana reveals subgenome evolution and function divergence in polyploid bananas.</title>
        <authorList>
            <person name="Yao X."/>
        </authorList>
    </citation>
    <scope>NUCLEOTIDE SEQUENCE [LARGE SCALE GENOMIC DNA]</scope>
    <source>
        <strain evidence="2">cv. DH-PKW</strain>
        <tissue evidence="1">Leaves</tissue>
    </source>
</reference>
<sequence>MIELIGYLRTISDVTLSTRPFSFALETSSSYRYLRILEWEGFEVTTVGNRCRAIMFPGGSKL</sequence>
<dbReference type="AlphaFoldDB" id="A0A4S8IMN9"/>
<accession>A0A4S8IMN9</accession>
<comment type="caution">
    <text evidence="1">The sequence shown here is derived from an EMBL/GenBank/DDBJ whole genome shotgun (WGS) entry which is preliminary data.</text>
</comment>
<name>A0A4S8IMN9_MUSBA</name>
<gene>
    <name evidence="1" type="ORF">C4D60_Mb06t03040</name>
</gene>
<organism evidence="1 2">
    <name type="scientific">Musa balbisiana</name>
    <name type="common">Banana</name>
    <dbReference type="NCBI Taxonomy" id="52838"/>
    <lineage>
        <taxon>Eukaryota</taxon>
        <taxon>Viridiplantae</taxon>
        <taxon>Streptophyta</taxon>
        <taxon>Embryophyta</taxon>
        <taxon>Tracheophyta</taxon>
        <taxon>Spermatophyta</taxon>
        <taxon>Magnoliopsida</taxon>
        <taxon>Liliopsida</taxon>
        <taxon>Zingiberales</taxon>
        <taxon>Musaceae</taxon>
        <taxon>Musa</taxon>
    </lineage>
</organism>
<keyword evidence="2" id="KW-1185">Reference proteome</keyword>
<protein>
    <submittedName>
        <fullName evidence="1">Uncharacterized protein</fullName>
    </submittedName>
</protein>
<evidence type="ECO:0000313" key="2">
    <source>
        <dbReference type="Proteomes" id="UP000317650"/>
    </source>
</evidence>
<proteinExistence type="predicted"/>
<evidence type="ECO:0000313" key="1">
    <source>
        <dbReference type="EMBL" id="THU48822.1"/>
    </source>
</evidence>